<protein>
    <recommendedName>
        <fullName evidence="4">HTH gntR-type domain-containing protein</fullName>
    </recommendedName>
</protein>
<evidence type="ECO:0000259" key="4">
    <source>
        <dbReference type="PROSITE" id="PS50949"/>
    </source>
</evidence>
<name>A0ABM7WGQ0_9ACTN</name>
<evidence type="ECO:0000256" key="1">
    <source>
        <dbReference type="ARBA" id="ARBA00023015"/>
    </source>
</evidence>
<evidence type="ECO:0000256" key="3">
    <source>
        <dbReference type="ARBA" id="ARBA00023163"/>
    </source>
</evidence>
<dbReference type="Proteomes" id="UP001320544">
    <property type="component" value="Chromosome"/>
</dbReference>
<dbReference type="SMART" id="SM00345">
    <property type="entry name" value="HTH_GNTR"/>
    <property type="match status" value="1"/>
</dbReference>
<feature type="domain" description="HTH gntR-type" evidence="4">
    <location>
        <begin position="13"/>
        <end position="81"/>
    </location>
</feature>
<dbReference type="RefSeq" id="WP_102379607.1">
    <property type="nucleotide sequence ID" value="NZ_AP025564.1"/>
</dbReference>
<dbReference type="EMBL" id="AP025564">
    <property type="protein sequence ID" value="BDE95415.1"/>
    <property type="molecule type" value="Genomic_DNA"/>
</dbReference>
<keyword evidence="2" id="KW-0238">DNA-binding</keyword>
<dbReference type="PRINTS" id="PR00035">
    <property type="entry name" value="HTHGNTR"/>
</dbReference>
<dbReference type="PANTHER" id="PTHR38445:SF7">
    <property type="entry name" value="GNTR-FAMILY TRANSCRIPTIONAL REGULATOR"/>
    <property type="match status" value="1"/>
</dbReference>
<dbReference type="CDD" id="cd07377">
    <property type="entry name" value="WHTH_GntR"/>
    <property type="match status" value="1"/>
</dbReference>
<evidence type="ECO:0000313" key="5">
    <source>
        <dbReference type="EMBL" id="BDE95415.1"/>
    </source>
</evidence>
<sequence length="128" mass="14317">MFDTLRINEKSGVPVWVQIRNHMVSLIKMEQIKSGDILPTVRELAAQLGVNYNTIHKVYQDLEADGLICSSRGKRSFVADVNSNALQLPESPVDLVIDQLVKVAEDAGVTKQDVLMRVDERFSKHVAD</sequence>
<keyword evidence="3" id="KW-0804">Transcription</keyword>
<dbReference type="PANTHER" id="PTHR38445">
    <property type="entry name" value="HTH-TYPE TRANSCRIPTIONAL REPRESSOR YTRA"/>
    <property type="match status" value="1"/>
</dbReference>
<dbReference type="InterPro" id="IPR000524">
    <property type="entry name" value="Tscrpt_reg_HTH_GntR"/>
</dbReference>
<evidence type="ECO:0000256" key="2">
    <source>
        <dbReference type="ARBA" id="ARBA00023125"/>
    </source>
</evidence>
<keyword evidence="6" id="KW-1185">Reference proteome</keyword>
<reference evidence="5 6" key="1">
    <citation type="submission" date="2022-01" db="EMBL/GenBank/DDBJ databases">
        <title>Novel bile acid biosynthetic pathways are enriched in the microbiome of centenarians.</title>
        <authorList>
            <person name="Sato Y."/>
            <person name="Atarashi K."/>
            <person name="Plichta R.D."/>
            <person name="Arai Y."/>
            <person name="Sasajima S."/>
            <person name="Kearney M.S."/>
            <person name="Suda W."/>
            <person name="Takeshita K."/>
            <person name="Sasaki T."/>
            <person name="Okamoto S."/>
            <person name="Skelly N.A."/>
            <person name="Okamura Y."/>
            <person name="Vlamakis H."/>
            <person name="Li Y."/>
            <person name="Tanoue T."/>
            <person name="Takei H."/>
            <person name="Nittono H."/>
            <person name="Narushima S."/>
            <person name="Irie J."/>
            <person name="Itoh H."/>
            <person name="Moriya K."/>
            <person name="Sugiura Y."/>
            <person name="Suematsu M."/>
            <person name="Moritoki N."/>
            <person name="Shibata S."/>
            <person name="Littman R.D."/>
            <person name="Fischbach A.M."/>
            <person name="Uwamino Y."/>
            <person name="Inoue T."/>
            <person name="Honda A."/>
            <person name="Hattori M."/>
            <person name="Murai T."/>
            <person name="Xavier J.R."/>
            <person name="Hirose N."/>
            <person name="Honda K."/>
        </authorList>
    </citation>
    <scope>NUCLEOTIDE SEQUENCE [LARGE SCALE GENOMIC DNA]</scope>
    <source>
        <strain evidence="5 6">CE91-St30</strain>
    </source>
</reference>
<evidence type="ECO:0000313" key="6">
    <source>
        <dbReference type="Proteomes" id="UP001320544"/>
    </source>
</evidence>
<proteinExistence type="predicted"/>
<gene>
    <name evidence="5" type="ORF">CE91St30_07480</name>
</gene>
<dbReference type="InterPro" id="IPR036388">
    <property type="entry name" value="WH-like_DNA-bd_sf"/>
</dbReference>
<dbReference type="InterPro" id="IPR036390">
    <property type="entry name" value="WH_DNA-bd_sf"/>
</dbReference>
<accession>A0ABM7WGQ0</accession>
<dbReference type="Pfam" id="PF00392">
    <property type="entry name" value="GntR"/>
    <property type="match status" value="1"/>
</dbReference>
<dbReference type="Gene3D" id="1.10.10.10">
    <property type="entry name" value="Winged helix-like DNA-binding domain superfamily/Winged helix DNA-binding domain"/>
    <property type="match status" value="1"/>
</dbReference>
<keyword evidence="1" id="KW-0805">Transcription regulation</keyword>
<dbReference type="PROSITE" id="PS50949">
    <property type="entry name" value="HTH_GNTR"/>
    <property type="match status" value="1"/>
</dbReference>
<organism evidence="5 6">
    <name type="scientific">Raoultibacter timonensis</name>
    <dbReference type="NCBI Taxonomy" id="1907662"/>
    <lineage>
        <taxon>Bacteria</taxon>
        <taxon>Bacillati</taxon>
        <taxon>Actinomycetota</taxon>
        <taxon>Coriobacteriia</taxon>
        <taxon>Eggerthellales</taxon>
        <taxon>Eggerthellaceae</taxon>
        <taxon>Raoultibacter</taxon>
    </lineage>
</organism>
<dbReference type="SUPFAM" id="SSF46785">
    <property type="entry name" value="Winged helix' DNA-binding domain"/>
    <property type="match status" value="1"/>
</dbReference>